<feature type="domain" description="NFACT RNA-binding" evidence="2">
    <location>
        <begin position="407"/>
        <end position="505"/>
    </location>
</feature>
<dbReference type="RefSeq" id="WP_379834883.1">
    <property type="nucleotide sequence ID" value="NZ_JBHRYQ010000001.1"/>
</dbReference>
<protein>
    <submittedName>
        <fullName evidence="3">NFACT RNA binding domain-containing protein</fullName>
    </submittedName>
</protein>
<organism evidence="3 4">
    <name type="scientific">Lacihabitans lacunae</name>
    <dbReference type="NCBI Taxonomy" id="1028214"/>
    <lineage>
        <taxon>Bacteria</taxon>
        <taxon>Pseudomonadati</taxon>
        <taxon>Bacteroidota</taxon>
        <taxon>Cytophagia</taxon>
        <taxon>Cytophagales</taxon>
        <taxon>Leadbetterellaceae</taxon>
        <taxon>Lacihabitans</taxon>
    </lineage>
</organism>
<dbReference type="Pfam" id="PF05670">
    <property type="entry name" value="NFACT-R_1"/>
    <property type="match status" value="1"/>
</dbReference>
<reference evidence="4" key="1">
    <citation type="journal article" date="2019" name="Int. J. Syst. Evol. Microbiol.">
        <title>The Global Catalogue of Microorganisms (GCM) 10K type strain sequencing project: providing services to taxonomists for standard genome sequencing and annotation.</title>
        <authorList>
            <consortium name="The Broad Institute Genomics Platform"/>
            <consortium name="The Broad Institute Genome Sequencing Center for Infectious Disease"/>
            <person name="Wu L."/>
            <person name="Ma J."/>
        </authorList>
    </citation>
    <scope>NUCLEOTIDE SEQUENCE [LARGE SCALE GENOMIC DNA]</scope>
    <source>
        <strain evidence="4">CECT 7956</strain>
    </source>
</reference>
<keyword evidence="4" id="KW-1185">Reference proteome</keyword>
<evidence type="ECO:0000259" key="2">
    <source>
        <dbReference type="Pfam" id="PF05670"/>
    </source>
</evidence>
<dbReference type="InterPro" id="IPR008532">
    <property type="entry name" value="NFACT_RNA-bd"/>
</dbReference>
<dbReference type="EMBL" id="JBHRYQ010000001">
    <property type="protein sequence ID" value="MFC3809605.1"/>
    <property type="molecule type" value="Genomic_DNA"/>
</dbReference>
<dbReference type="Proteomes" id="UP001595616">
    <property type="component" value="Unassembled WGS sequence"/>
</dbReference>
<feature type="coiled-coil region" evidence="1">
    <location>
        <begin position="251"/>
        <end position="278"/>
    </location>
</feature>
<keyword evidence="1" id="KW-0175">Coiled coil</keyword>
<feature type="coiled-coil region" evidence="1">
    <location>
        <begin position="334"/>
        <end position="368"/>
    </location>
</feature>
<evidence type="ECO:0000256" key="1">
    <source>
        <dbReference type="SAM" id="Coils"/>
    </source>
</evidence>
<evidence type="ECO:0000313" key="3">
    <source>
        <dbReference type="EMBL" id="MFC3809605.1"/>
    </source>
</evidence>
<name>A0ABV7YTC2_9BACT</name>
<comment type="caution">
    <text evidence="3">The sequence shown here is derived from an EMBL/GenBank/DDBJ whole genome shotgun (WGS) entry which is preliminary data.</text>
</comment>
<dbReference type="Pfam" id="PF05833">
    <property type="entry name" value="NFACT_N"/>
    <property type="match status" value="1"/>
</dbReference>
<dbReference type="PANTHER" id="PTHR15239">
    <property type="entry name" value="NUCLEAR EXPORT MEDIATOR FACTOR NEMF"/>
    <property type="match status" value="1"/>
</dbReference>
<dbReference type="Gene3D" id="2.30.310.10">
    <property type="entry name" value="ibrinogen binding protein from staphylococcus aureus domain"/>
    <property type="match status" value="1"/>
</dbReference>
<gene>
    <name evidence="3" type="ORF">ACFOOI_02980</name>
</gene>
<sequence>MHTNYYFLSRLAEEINSTYLGYEISEIFSQEKDEVIFELTEGDNQAFLKATVTTTFSCLNFLRQYARAKKNTINLWPELKGKKLKNVKPFENERAICFEFENDFSVVFKFFGNRPNILIYEKETLTYTFNNKLLSDKDIKLSDLGKHIEFSFENFQNHNGDYSKLYVTFGKTIKKYFQQNEEYLNLSESRKWEYLQDFEKKLKTDPIYIGFENGIPCLSLIPTEKNEGQFSSAIEATNAFYLFYQKDFTFANLKDIELKRLEKEVKKTENYITNSISKLDNLKNSTKNEELGHILMANLHLVKECAEQVVLNNFYTNEDIKIRLKKELSAQKNAENYYRKSKNEKLEIENLENNLAFHSEKLESLIFDLEKIRQIEDFKELRTYIKSESQNTIQSGKPDKEDLFKCFQKDGYTIMVGKNAKNNDILTTQYAHKEDIWLHARDVSGSHVIIKKIGTQNVPNHVLEYAAALAAYFSKRKNESLVPVMHTLKKYVRKKKGLPDGKVIVDKESTIMVKPELK</sequence>
<proteinExistence type="predicted"/>
<dbReference type="PANTHER" id="PTHR15239:SF6">
    <property type="entry name" value="RIBOSOME QUALITY CONTROL COMPLEX SUBUNIT NEMF"/>
    <property type="match status" value="1"/>
</dbReference>
<dbReference type="InterPro" id="IPR051608">
    <property type="entry name" value="RQC_Subunit_NEMF"/>
</dbReference>
<accession>A0ABV7YTC2</accession>
<evidence type="ECO:0000313" key="4">
    <source>
        <dbReference type="Proteomes" id="UP001595616"/>
    </source>
</evidence>